<feature type="signal peptide" evidence="1">
    <location>
        <begin position="1"/>
        <end position="26"/>
    </location>
</feature>
<dbReference type="EMBL" id="AAOA02000002">
    <property type="protein sequence ID" value="EAQ98172.1"/>
    <property type="molecule type" value="Genomic_DNA"/>
</dbReference>
<keyword evidence="3" id="KW-1185">Reference proteome</keyword>
<evidence type="ECO:0000256" key="1">
    <source>
        <dbReference type="SAM" id="SignalP"/>
    </source>
</evidence>
<dbReference type="eggNOG" id="ENOG5031FQP">
    <property type="taxonomic scope" value="Bacteria"/>
</dbReference>
<dbReference type="OrthoDB" id="6706661at2"/>
<evidence type="ECO:0000313" key="2">
    <source>
        <dbReference type="EMBL" id="EAQ98172.1"/>
    </source>
</evidence>
<dbReference type="AlphaFoldDB" id="A4A7A3"/>
<keyword evidence="1" id="KW-0732">Signal</keyword>
<dbReference type="PROSITE" id="PS51257">
    <property type="entry name" value="PROKAR_LIPOPROTEIN"/>
    <property type="match status" value="1"/>
</dbReference>
<gene>
    <name evidence="2" type="ORF">KT71_02957</name>
</gene>
<dbReference type="HOGENOM" id="CLU_107971_0_0_6"/>
<dbReference type="RefSeq" id="WP_008292996.1">
    <property type="nucleotide sequence ID" value="NZ_CM002299.1"/>
</dbReference>
<name>A4A7A3_9GAMM</name>
<reference evidence="2 3" key="2">
    <citation type="journal article" date="2009" name="PLoS ONE">
        <title>The photosynthetic apparatus and its regulation in the aerobic gammaproteobacterium Congregibacter litoralis gen. nov., sp. nov.</title>
        <authorList>
            <person name="Spring S."/>
            <person name="Lunsdorf H."/>
            <person name="Fuchs B.M."/>
            <person name="Tindall B.J."/>
        </authorList>
    </citation>
    <scope>NUCLEOTIDE SEQUENCE [LARGE SCALE GENOMIC DNA]</scope>
    <source>
        <strain evidence="2">KT71</strain>
    </source>
</reference>
<reference evidence="2 3" key="1">
    <citation type="journal article" date="2007" name="Proc. Natl. Acad. Sci. U.S.A.">
        <title>Characterization of a marine gammaproteobacterium capable of aerobic anoxygenic photosynthesis.</title>
        <authorList>
            <person name="Fuchs B.M."/>
            <person name="Spring S."/>
            <person name="Teeling H."/>
            <person name="Quast C."/>
            <person name="Wulf J."/>
            <person name="Schattenhofer M."/>
            <person name="Yan S."/>
            <person name="Ferriera S."/>
            <person name="Johnson J."/>
            <person name="Glockner F.O."/>
            <person name="Amann R."/>
        </authorList>
    </citation>
    <scope>NUCLEOTIDE SEQUENCE [LARGE SCALE GENOMIC DNA]</scope>
    <source>
        <strain evidence="2">KT71</strain>
    </source>
</reference>
<sequence length="213" mass="23492">MVHRSEKLLAVGCCALTLLLVTTVSACSDRVILEDGVQAPEPPRQWAIDAAPFPLRDFLIAPRAGYDITAKVLSKRRYRWDDLAAVAPWDFALGWGPLSDEAVLRPIKVGQGDRFMFWHLYDARIDINTVNISSANVHIIPANDGILHEISKIPEGAIVRFEGELVDLHFADKRVIPSSLTRGDTGPGACEILRVQSVTVERPDPEKSMTATL</sequence>
<dbReference type="STRING" id="314285.KT71_02957"/>
<organism evidence="2 3">
    <name type="scientific">Congregibacter litoralis KT71</name>
    <dbReference type="NCBI Taxonomy" id="314285"/>
    <lineage>
        <taxon>Bacteria</taxon>
        <taxon>Pseudomonadati</taxon>
        <taxon>Pseudomonadota</taxon>
        <taxon>Gammaproteobacteria</taxon>
        <taxon>Cellvibrionales</taxon>
        <taxon>Halieaceae</taxon>
        <taxon>Congregibacter</taxon>
    </lineage>
</organism>
<evidence type="ECO:0000313" key="3">
    <source>
        <dbReference type="Proteomes" id="UP000019205"/>
    </source>
</evidence>
<proteinExistence type="predicted"/>
<accession>A4A7A3</accession>
<comment type="caution">
    <text evidence="2">The sequence shown here is derived from an EMBL/GenBank/DDBJ whole genome shotgun (WGS) entry which is preliminary data.</text>
</comment>
<feature type="chain" id="PRO_5002665518" evidence="1">
    <location>
        <begin position="27"/>
        <end position="213"/>
    </location>
</feature>
<dbReference type="Proteomes" id="UP000019205">
    <property type="component" value="Chromosome"/>
</dbReference>
<protein>
    <submittedName>
        <fullName evidence="2">Uncharacterized protein</fullName>
    </submittedName>
</protein>